<dbReference type="OrthoDB" id="9794935at2"/>
<proteinExistence type="predicted"/>
<keyword evidence="2" id="KW-1185">Reference proteome</keyword>
<organism evidence="1 2">
    <name type="scientific">Prevotella nigrescens CC14M</name>
    <dbReference type="NCBI Taxonomy" id="1073366"/>
    <lineage>
        <taxon>Bacteria</taxon>
        <taxon>Pseudomonadati</taxon>
        <taxon>Bacteroidota</taxon>
        <taxon>Bacteroidia</taxon>
        <taxon>Bacteroidales</taxon>
        <taxon>Prevotellaceae</taxon>
        <taxon>Prevotella</taxon>
    </lineage>
</organism>
<evidence type="ECO:0000313" key="2">
    <source>
        <dbReference type="Proteomes" id="UP000018727"/>
    </source>
</evidence>
<accession>V8CLU0</accession>
<dbReference type="RefSeq" id="WP_023925988.1">
    <property type="nucleotide sequence ID" value="NZ_KI669453.1"/>
</dbReference>
<gene>
    <name evidence="1" type="ORF">HMPREF1173_01752</name>
</gene>
<comment type="caution">
    <text evidence="1">The sequence shown here is derived from an EMBL/GenBank/DDBJ whole genome shotgun (WGS) entry which is preliminary data.</text>
</comment>
<evidence type="ECO:0008006" key="3">
    <source>
        <dbReference type="Google" id="ProtNLM"/>
    </source>
</evidence>
<dbReference type="HOGENOM" id="CLU_067890_2_2_10"/>
<dbReference type="Gene3D" id="2.30.110.10">
    <property type="entry name" value="Electron Transport, Fmn-binding Protein, Chain A"/>
    <property type="match status" value="1"/>
</dbReference>
<dbReference type="PATRIC" id="fig|1073366.3.peg.1810"/>
<reference evidence="1 2" key="1">
    <citation type="submission" date="2013-10" db="EMBL/GenBank/DDBJ databases">
        <title>The Genome Sequence of Prevotella nigrescens CC14M.</title>
        <authorList>
            <consortium name="The Broad Institute Genomics Platform"/>
            <person name="Earl A."/>
            <person name="Allen-Vercoe E."/>
            <person name="Daigneault M."/>
            <person name="Young S.K."/>
            <person name="Zeng Q."/>
            <person name="Gargeya S."/>
            <person name="Fitzgerald M."/>
            <person name="Abouelleil A."/>
            <person name="Alvarado L."/>
            <person name="Chapman S.B."/>
            <person name="Gainer-Dewar J."/>
            <person name="Goldberg J."/>
            <person name="Griggs A."/>
            <person name="Gujja S."/>
            <person name="Hansen M."/>
            <person name="Howarth C."/>
            <person name="Imamovic A."/>
            <person name="Ireland A."/>
            <person name="Larimer J."/>
            <person name="McCowan C."/>
            <person name="Murphy C."/>
            <person name="Pearson M."/>
            <person name="Poon T.W."/>
            <person name="Priest M."/>
            <person name="Roberts A."/>
            <person name="Saif S."/>
            <person name="Shea T."/>
            <person name="Sykes S."/>
            <person name="Wortman J."/>
            <person name="Nusbaum C."/>
            <person name="Birren B."/>
        </authorList>
    </citation>
    <scope>NUCLEOTIDE SEQUENCE [LARGE SCALE GENOMIC DNA]</scope>
    <source>
        <strain evidence="1 2">CC14M</strain>
    </source>
</reference>
<dbReference type="EMBL" id="AZJH01000025">
    <property type="protein sequence ID" value="ETD28334.1"/>
    <property type="molecule type" value="Genomic_DNA"/>
</dbReference>
<dbReference type="AlphaFoldDB" id="V8CLU0"/>
<dbReference type="InterPro" id="IPR012349">
    <property type="entry name" value="Split_barrel_FMN-bd"/>
</dbReference>
<dbReference type="PANTHER" id="PTHR34071:SF2">
    <property type="entry name" value="FLAVIN-NUCLEOTIDE-BINDING PROTEIN"/>
    <property type="match status" value="1"/>
</dbReference>
<dbReference type="InterPro" id="IPR024747">
    <property type="entry name" value="Pyridox_Oxase-rel"/>
</dbReference>
<evidence type="ECO:0000313" key="1">
    <source>
        <dbReference type="EMBL" id="ETD28334.1"/>
    </source>
</evidence>
<dbReference type="Pfam" id="PF12900">
    <property type="entry name" value="Pyridox_ox_2"/>
    <property type="match status" value="1"/>
</dbReference>
<dbReference type="Proteomes" id="UP000018727">
    <property type="component" value="Unassembled WGS sequence"/>
</dbReference>
<dbReference type="SUPFAM" id="SSF50475">
    <property type="entry name" value="FMN-binding split barrel"/>
    <property type="match status" value="1"/>
</dbReference>
<dbReference type="PANTHER" id="PTHR34071">
    <property type="entry name" value="5-NITROIMIDAZOLE ANTIBIOTICS RESISTANCE PROTEIN, NIMA-FAMILY-RELATED PROTEIN-RELATED"/>
    <property type="match status" value="1"/>
</dbReference>
<sequence length="166" mass="19147">MTEFRTMRRKRQELTETECTEILEKATSGVLSLLGDDGYPYGVPITPVLVGRKLYFHSAIKGHKVDAICNSDKASFTVIDRNDVKPKEFTTYFRSVICFGKVRLIEDETEKMEALCKLGRRYNPSDEEGLRHEIKKDFSHLVMIEFTIEHISGKEAIELVRMKKAR</sequence>
<name>V8CLU0_9BACT</name>
<protein>
    <recommendedName>
        <fullName evidence="3">Pyridoxamine 5'-phosphate oxidase putative domain-containing protein</fullName>
    </recommendedName>
</protein>